<evidence type="ECO:0000313" key="2">
    <source>
        <dbReference type="EMBL" id="GAA2738760.1"/>
    </source>
</evidence>
<dbReference type="PROSITE" id="PS51819">
    <property type="entry name" value="VOC"/>
    <property type="match status" value="2"/>
</dbReference>
<proteinExistence type="predicted"/>
<dbReference type="InterPro" id="IPR004360">
    <property type="entry name" value="Glyas_Fos-R_dOase_dom"/>
</dbReference>
<feature type="domain" description="VOC" evidence="1">
    <location>
        <begin position="11"/>
        <end position="128"/>
    </location>
</feature>
<sequence>MAEVREYSPGTPCWAELATPDLEASRAFYSELFGWAAYTISTDRFGDYEILALGDIQGPMVGGITELADESERPSWTCYFAVDDVDATVEAARSAGGQVYMEGTDMGDTGRTAMLAGPEGAEFSLWQAYEMAGAEAAGVPGTMCWVELACRDTEKALRFYNKIFGWEPVTRIYDHTAYTDWHLRGRPVCGMIHMGDRWPAHYPAHWIPHFAVADCDASAAKATALGAHIQLPPRDTDRGRFAMLTDPGGARLAILTPKE</sequence>
<reference evidence="2 3" key="1">
    <citation type="journal article" date="2019" name="Int. J. Syst. Evol. Microbiol.">
        <title>The Global Catalogue of Microorganisms (GCM) 10K type strain sequencing project: providing services to taxonomists for standard genome sequencing and annotation.</title>
        <authorList>
            <consortium name="The Broad Institute Genomics Platform"/>
            <consortium name="The Broad Institute Genome Sequencing Center for Infectious Disease"/>
            <person name="Wu L."/>
            <person name="Ma J."/>
        </authorList>
    </citation>
    <scope>NUCLEOTIDE SEQUENCE [LARGE SCALE GENOMIC DNA]</scope>
    <source>
        <strain evidence="2 3">JCM 8201</strain>
    </source>
</reference>
<gene>
    <name evidence="2" type="ORF">GCM10010439_73830</name>
</gene>
<dbReference type="Proteomes" id="UP001501842">
    <property type="component" value="Unassembled WGS sequence"/>
</dbReference>
<protein>
    <submittedName>
        <fullName evidence="2">VOC family protein</fullName>
    </submittedName>
</protein>
<dbReference type="InterPro" id="IPR037523">
    <property type="entry name" value="VOC_core"/>
</dbReference>
<dbReference type="PANTHER" id="PTHR33993:SF14">
    <property type="entry name" value="GB|AAF24581.1"/>
    <property type="match status" value="1"/>
</dbReference>
<dbReference type="EMBL" id="BAAATZ010000047">
    <property type="protein sequence ID" value="GAA2738760.1"/>
    <property type="molecule type" value="Genomic_DNA"/>
</dbReference>
<name>A0ABN3UVF7_9ACTN</name>
<dbReference type="PANTHER" id="PTHR33993">
    <property type="entry name" value="GLYOXALASE-RELATED"/>
    <property type="match status" value="1"/>
</dbReference>
<dbReference type="RefSeq" id="WP_344458379.1">
    <property type="nucleotide sequence ID" value="NZ_BAAATZ010000047.1"/>
</dbReference>
<dbReference type="Pfam" id="PF00903">
    <property type="entry name" value="Glyoxalase"/>
    <property type="match status" value="2"/>
</dbReference>
<evidence type="ECO:0000313" key="3">
    <source>
        <dbReference type="Proteomes" id="UP001501842"/>
    </source>
</evidence>
<dbReference type="CDD" id="cd07247">
    <property type="entry name" value="SgaA_N_like"/>
    <property type="match status" value="2"/>
</dbReference>
<dbReference type="InterPro" id="IPR029068">
    <property type="entry name" value="Glyas_Bleomycin-R_OHBP_Dase"/>
</dbReference>
<evidence type="ECO:0000259" key="1">
    <source>
        <dbReference type="PROSITE" id="PS51819"/>
    </source>
</evidence>
<dbReference type="SUPFAM" id="SSF54593">
    <property type="entry name" value="Glyoxalase/Bleomycin resistance protein/Dihydroxybiphenyl dioxygenase"/>
    <property type="match status" value="2"/>
</dbReference>
<feature type="domain" description="VOC" evidence="1">
    <location>
        <begin position="142"/>
        <end position="257"/>
    </location>
</feature>
<comment type="caution">
    <text evidence="2">The sequence shown here is derived from an EMBL/GenBank/DDBJ whole genome shotgun (WGS) entry which is preliminary data.</text>
</comment>
<dbReference type="InterPro" id="IPR052164">
    <property type="entry name" value="Anthracycline_SecMetBiosynth"/>
</dbReference>
<organism evidence="2 3">
    <name type="scientific">Actinocorallia aurantiaca</name>
    <dbReference type="NCBI Taxonomy" id="46204"/>
    <lineage>
        <taxon>Bacteria</taxon>
        <taxon>Bacillati</taxon>
        <taxon>Actinomycetota</taxon>
        <taxon>Actinomycetes</taxon>
        <taxon>Streptosporangiales</taxon>
        <taxon>Thermomonosporaceae</taxon>
        <taxon>Actinocorallia</taxon>
    </lineage>
</organism>
<accession>A0ABN3UVF7</accession>
<keyword evidence="3" id="KW-1185">Reference proteome</keyword>
<dbReference type="Gene3D" id="3.10.180.10">
    <property type="entry name" value="2,3-Dihydroxybiphenyl 1,2-Dioxygenase, domain 1"/>
    <property type="match status" value="2"/>
</dbReference>